<proteinExistence type="predicted"/>
<evidence type="ECO:0000313" key="2">
    <source>
        <dbReference type="Proteomes" id="UP000247483"/>
    </source>
</evidence>
<dbReference type="RefSeq" id="WP_110423662.1">
    <property type="nucleotide sequence ID" value="NZ_QGLP01000005.1"/>
</dbReference>
<dbReference type="InterPro" id="IPR055794">
    <property type="entry name" value="DUF7370"/>
</dbReference>
<comment type="caution">
    <text evidence="1">The sequence shown here is derived from an EMBL/GenBank/DDBJ whole genome shotgun (WGS) entry which is preliminary data.</text>
</comment>
<evidence type="ECO:0008006" key="3">
    <source>
        <dbReference type="Google" id="ProtNLM"/>
    </source>
</evidence>
<evidence type="ECO:0000313" key="1">
    <source>
        <dbReference type="EMBL" id="PXZ04345.1"/>
    </source>
</evidence>
<dbReference type="Pfam" id="PF24085">
    <property type="entry name" value="DUF7370"/>
    <property type="match status" value="1"/>
</dbReference>
<protein>
    <recommendedName>
        <fullName evidence="3">DUF4054 domain-containing protein</fullName>
    </recommendedName>
</protein>
<dbReference type="EMBL" id="QGLP01000005">
    <property type="protein sequence ID" value="PXZ04345.1"/>
    <property type="molecule type" value="Genomic_DNA"/>
</dbReference>
<gene>
    <name evidence="1" type="ORF">DKK79_08275</name>
</gene>
<name>A0A2V4DUB4_9GAMM</name>
<accession>A0A2V4DUB4</accession>
<dbReference type="Proteomes" id="UP000247483">
    <property type="component" value="Unassembled WGS sequence"/>
</dbReference>
<reference evidence="1 2" key="1">
    <citation type="submission" date="2018-05" db="EMBL/GenBank/DDBJ databases">
        <title>Reference genomes for bee gut microbiota database.</title>
        <authorList>
            <person name="Ellegaard K.M."/>
        </authorList>
    </citation>
    <scope>NUCLEOTIDE SEQUENCE [LARGE SCALE GENOMIC DNA]</scope>
    <source>
        <strain evidence="1 2">ESL0177</strain>
    </source>
</reference>
<dbReference type="AlphaFoldDB" id="A0A2V4DUB4"/>
<sequence length="123" mass="13418">MAQLINKSEIKSFIDELGFSIPDSMLELLIQQVSKHEPCLLQYGEVTAKLLALYSVARLASLSGARKIASQSAPSGASRSFNYDSSGTDYLLTQIRAWDKNNCLSDLPLSGKRTGFFAVVRGT</sequence>
<organism evidence="1 2">
    <name type="scientific">Gilliamella apicola</name>
    <dbReference type="NCBI Taxonomy" id="1196095"/>
    <lineage>
        <taxon>Bacteria</taxon>
        <taxon>Pseudomonadati</taxon>
        <taxon>Pseudomonadota</taxon>
        <taxon>Gammaproteobacteria</taxon>
        <taxon>Orbales</taxon>
        <taxon>Orbaceae</taxon>
        <taxon>Gilliamella</taxon>
    </lineage>
</organism>